<evidence type="ECO:0000313" key="1">
    <source>
        <dbReference type="EMBL" id="MQS52494.1"/>
    </source>
</evidence>
<dbReference type="AlphaFoldDB" id="A0A5P0ZHI5"/>
<name>A0A5P0ZHI5_9LACO</name>
<dbReference type="Pfam" id="PF13302">
    <property type="entry name" value="Acetyltransf_3"/>
    <property type="match status" value="1"/>
</dbReference>
<organism evidence="1 2">
    <name type="scientific">Companilactobacillus mishanensis</name>
    <dbReference type="NCBI Taxonomy" id="2486008"/>
    <lineage>
        <taxon>Bacteria</taxon>
        <taxon>Bacillati</taxon>
        <taxon>Bacillota</taxon>
        <taxon>Bacilli</taxon>
        <taxon>Lactobacillales</taxon>
        <taxon>Lactobacillaceae</taxon>
        <taxon>Companilactobacillus</taxon>
    </lineage>
</organism>
<dbReference type="PANTHER" id="PTHR43792:SF10">
    <property type="entry name" value="N-ACETYLTRANSFERASE DOMAIN-CONTAINING PROTEIN"/>
    <property type="match status" value="1"/>
</dbReference>
<proteinExistence type="predicted"/>
<gene>
    <name evidence="1" type="ORF">FHL02_05630</name>
</gene>
<keyword evidence="1" id="KW-0808">Transferase</keyword>
<reference evidence="1 2" key="1">
    <citation type="journal article" date="2019" name="Syst. Appl. Microbiol.">
        <title>Polyphasic characterization of two novel Lactobacillus spp. isolated from blown salami packages: Description of Lactobacillus halodurans sp. nov. and Lactobacillus salsicarnum sp. nov.</title>
        <authorList>
            <person name="Schuster J.A."/>
            <person name="Klingl A."/>
            <person name="Vogel R.F."/>
            <person name="Ehrmann M.A."/>
        </authorList>
    </citation>
    <scope>NUCLEOTIDE SEQUENCE [LARGE SCALE GENOMIC DNA]</scope>
    <source>
        <strain evidence="1 2">TMW 1.2118</strain>
    </source>
</reference>
<dbReference type="RefSeq" id="WP_153382932.1">
    <property type="nucleotide sequence ID" value="NZ_VDFL01000002.1"/>
</dbReference>
<protein>
    <submittedName>
        <fullName evidence="1">GNAT family N-acetyltransferase</fullName>
    </submittedName>
</protein>
<accession>A0A5P0ZHI5</accession>
<dbReference type="InterPro" id="IPR016181">
    <property type="entry name" value="Acyl_CoA_acyltransferase"/>
</dbReference>
<dbReference type="InterPro" id="IPR051531">
    <property type="entry name" value="N-acetyltransferase"/>
</dbReference>
<dbReference type="InterPro" id="IPR000182">
    <property type="entry name" value="GNAT_dom"/>
</dbReference>
<dbReference type="EMBL" id="VDFM01000005">
    <property type="protein sequence ID" value="MQS52494.1"/>
    <property type="molecule type" value="Genomic_DNA"/>
</dbReference>
<dbReference type="GO" id="GO:0016747">
    <property type="term" value="F:acyltransferase activity, transferring groups other than amino-acyl groups"/>
    <property type="evidence" value="ECO:0007669"/>
    <property type="project" value="InterPro"/>
</dbReference>
<dbReference type="Proteomes" id="UP000380386">
    <property type="component" value="Unassembled WGS sequence"/>
</dbReference>
<dbReference type="SUPFAM" id="SSF55729">
    <property type="entry name" value="Acyl-CoA N-acyltransferases (Nat)"/>
    <property type="match status" value="1"/>
</dbReference>
<dbReference type="Gene3D" id="3.40.630.30">
    <property type="match status" value="1"/>
</dbReference>
<dbReference type="PROSITE" id="PS51186">
    <property type="entry name" value="GNAT"/>
    <property type="match status" value="1"/>
</dbReference>
<comment type="caution">
    <text evidence="1">The sequence shown here is derived from an EMBL/GenBank/DDBJ whole genome shotgun (WGS) entry which is preliminary data.</text>
</comment>
<dbReference type="PANTHER" id="PTHR43792">
    <property type="entry name" value="GNAT FAMILY, PUTATIVE (AFU_ORTHOLOGUE AFUA_3G00765)-RELATED-RELATED"/>
    <property type="match status" value="1"/>
</dbReference>
<evidence type="ECO:0000313" key="2">
    <source>
        <dbReference type="Proteomes" id="UP000380386"/>
    </source>
</evidence>
<dbReference type="OrthoDB" id="9798081at2"/>
<sequence length="177" mass="20403">MDLQGEKLVIRNFNEADEKEFYKLMSSKKNHDTAGLEYSTDQNFVKKVFSQYLALANTYAVALKSNSQMVGIIELNERGISNGLDKTREIGFIISEEYRHLGYAQEAISLLLDYGFNTLHLTEVWASVKLHNLIPQTLLTQLGFKYIYQANQDPFLSDDDDEILKYYLLKNEQNADE</sequence>